<comment type="caution">
    <text evidence="1">The sequence shown here is derived from an EMBL/GenBank/DDBJ whole genome shotgun (WGS) entry which is preliminary data.</text>
</comment>
<proteinExistence type="predicted"/>
<reference evidence="1 2" key="1">
    <citation type="journal article" date="2015" name="Sci. Rep.">
        <title>Chromosome-level genome map provides insights into diverse defense mechanisms in the medicinal fungus Ganoderma sinense.</title>
        <authorList>
            <person name="Zhu Y."/>
            <person name="Xu J."/>
            <person name="Sun C."/>
            <person name="Zhou S."/>
            <person name="Xu H."/>
            <person name="Nelson D.R."/>
            <person name="Qian J."/>
            <person name="Song J."/>
            <person name="Luo H."/>
            <person name="Xiang L."/>
            <person name="Li Y."/>
            <person name="Xu Z."/>
            <person name="Ji A."/>
            <person name="Wang L."/>
            <person name="Lu S."/>
            <person name="Hayward A."/>
            <person name="Sun W."/>
            <person name="Li X."/>
            <person name="Schwartz D.C."/>
            <person name="Wang Y."/>
            <person name="Chen S."/>
        </authorList>
    </citation>
    <scope>NUCLEOTIDE SEQUENCE [LARGE SCALE GENOMIC DNA]</scope>
    <source>
        <strain evidence="1 2">ZZ0214-1</strain>
    </source>
</reference>
<dbReference type="EMBL" id="AYKW01000003">
    <property type="protein sequence ID" value="PIL35526.1"/>
    <property type="molecule type" value="Genomic_DNA"/>
</dbReference>
<accession>A0A2G8SP21</accession>
<evidence type="ECO:0000313" key="1">
    <source>
        <dbReference type="EMBL" id="PIL35526.1"/>
    </source>
</evidence>
<evidence type="ECO:0000313" key="2">
    <source>
        <dbReference type="Proteomes" id="UP000230002"/>
    </source>
</evidence>
<dbReference type="AlphaFoldDB" id="A0A2G8SP21"/>
<protein>
    <submittedName>
        <fullName evidence="1">Uncharacterized protein</fullName>
    </submittedName>
</protein>
<name>A0A2G8SP21_9APHY</name>
<gene>
    <name evidence="1" type="ORF">GSI_02254</name>
</gene>
<dbReference type="Proteomes" id="UP000230002">
    <property type="component" value="Unassembled WGS sequence"/>
</dbReference>
<sequence length="77" mass="8651">MSDHEAMNNVVFKFDVSLDAFGLIHKATISITLNGSETDAILRVREFLVEHWEAWAKSRLRDEFLAFLSEAAAGTPL</sequence>
<keyword evidence="2" id="KW-1185">Reference proteome</keyword>
<organism evidence="1 2">
    <name type="scientific">Ganoderma sinense ZZ0214-1</name>
    <dbReference type="NCBI Taxonomy" id="1077348"/>
    <lineage>
        <taxon>Eukaryota</taxon>
        <taxon>Fungi</taxon>
        <taxon>Dikarya</taxon>
        <taxon>Basidiomycota</taxon>
        <taxon>Agaricomycotina</taxon>
        <taxon>Agaricomycetes</taxon>
        <taxon>Polyporales</taxon>
        <taxon>Polyporaceae</taxon>
        <taxon>Ganoderma</taxon>
    </lineage>
</organism>